<dbReference type="Gene3D" id="3.90.580.10">
    <property type="entry name" value="Zinc finger, CHC2-type domain"/>
    <property type="match status" value="1"/>
</dbReference>
<dbReference type="RefSeq" id="WP_380939451.1">
    <property type="nucleotide sequence ID" value="NZ_JBHUFC010000002.1"/>
</dbReference>
<evidence type="ECO:0000313" key="5">
    <source>
        <dbReference type="EMBL" id="MFD1787079.1"/>
    </source>
</evidence>
<proteinExistence type="predicted"/>
<evidence type="ECO:0000313" key="6">
    <source>
        <dbReference type="Proteomes" id="UP001597283"/>
    </source>
</evidence>
<name>A0ABW4NC08_9SPHN</name>
<evidence type="ECO:0000256" key="1">
    <source>
        <dbReference type="ARBA" id="ARBA00022723"/>
    </source>
</evidence>
<evidence type="ECO:0000256" key="3">
    <source>
        <dbReference type="ARBA" id="ARBA00022833"/>
    </source>
</evidence>
<keyword evidence="1" id="KW-0479">Metal-binding</keyword>
<sequence length="101" mass="11119">MSHLSDHRRLARAQSPLVQLVAKTVELETTQSGLRGSCPFHPDATRGLYVHNSRFHCFSCGAGGDVVDWWMRLHRADEETAAAYLTRGASGDGADHDKKPC</sequence>
<dbReference type="InterPro" id="IPR036977">
    <property type="entry name" value="DNA_primase_Znf_CHC2"/>
</dbReference>
<dbReference type="InterPro" id="IPR050219">
    <property type="entry name" value="DnaG_primase"/>
</dbReference>
<keyword evidence="3" id="KW-0862">Zinc</keyword>
<dbReference type="Pfam" id="PF01807">
    <property type="entry name" value="Zn_ribbon_DnaG"/>
    <property type="match status" value="1"/>
</dbReference>
<evidence type="ECO:0000259" key="4">
    <source>
        <dbReference type="SMART" id="SM00400"/>
    </source>
</evidence>
<keyword evidence="6" id="KW-1185">Reference proteome</keyword>
<dbReference type="SUPFAM" id="SSF57783">
    <property type="entry name" value="Zinc beta-ribbon"/>
    <property type="match status" value="1"/>
</dbReference>
<dbReference type="Proteomes" id="UP001597283">
    <property type="component" value="Unassembled WGS sequence"/>
</dbReference>
<dbReference type="SMART" id="SM00400">
    <property type="entry name" value="ZnF_CHCC"/>
    <property type="match status" value="1"/>
</dbReference>
<evidence type="ECO:0000256" key="2">
    <source>
        <dbReference type="ARBA" id="ARBA00022771"/>
    </source>
</evidence>
<gene>
    <name evidence="5" type="ORF">ACFSC3_05785</name>
</gene>
<reference evidence="6" key="1">
    <citation type="journal article" date="2019" name="Int. J. Syst. Evol. Microbiol.">
        <title>The Global Catalogue of Microorganisms (GCM) 10K type strain sequencing project: providing services to taxonomists for standard genome sequencing and annotation.</title>
        <authorList>
            <consortium name="The Broad Institute Genomics Platform"/>
            <consortium name="The Broad Institute Genome Sequencing Center for Infectious Disease"/>
            <person name="Wu L."/>
            <person name="Ma J."/>
        </authorList>
    </citation>
    <scope>NUCLEOTIDE SEQUENCE [LARGE SCALE GENOMIC DNA]</scope>
    <source>
        <strain evidence="6">Q85</strain>
    </source>
</reference>
<dbReference type="InterPro" id="IPR002694">
    <property type="entry name" value="Znf_CHC2"/>
</dbReference>
<keyword evidence="2" id="KW-0863">Zinc-finger</keyword>
<dbReference type="PANTHER" id="PTHR30313:SF2">
    <property type="entry name" value="DNA PRIMASE"/>
    <property type="match status" value="1"/>
</dbReference>
<organism evidence="5 6">
    <name type="scientific">Sphingomonas floccifaciens</name>
    <dbReference type="NCBI Taxonomy" id="1844115"/>
    <lineage>
        <taxon>Bacteria</taxon>
        <taxon>Pseudomonadati</taxon>
        <taxon>Pseudomonadota</taxon>
        <taxon>Alphaproteobacteria</taxon>
        <taxon>Sphingomonadales</taxon>
        <taxon>Sphingomonadaceae</taxon>
        <taxon>Sphingomonas</taxon>
    </lineage>
</organism>
<feature type="domain" description="Zinc finger CHC2-type" evidence="4">
    <location>
        <begin position="34"/>
        <end position="86"/>
    </location>
</feature>
<dbReference type="PANTHER" id="PTHR30313">
    <property type="entry name" value="DNA PRIMASE"/>
    <property type="match status" value="1"/>
</dbReference>
<accession>A0ABW4NC08</accession>
<dbReference type="EMBL" id="JBHUFC010000002">
    <property type="protein sequence ID" value="MFD1787079.1"/>
    <property type="molecule type" value="Genomic_DNA"/>
</dbReference>
<protein>
    <submittedName>
        <fullName evidence="5">CHC2 zinc finger domain-containing protein</fullName>
    </submittedName>
</protein>
<comment type="caution">
    <text evidence="5">The sequence shown here is derived from an EMBL/GenBank/DDBJ whole genome shotgun (WGS) entry which is preliminary data.</text>
</comment>